<name>A0A7W8IQ58_9BACL</name>
<accession>A0A7W8IQ58</accession>
<proteinExistence type="predicted"/>
<dbReference type="EMBL" id="JACHEP010000008">
    <property type="protein sequence ID" value="MBB5324696.1"/>
    <property type="molecule type" value="Genomic_DNA"/>
</dbReference>
<dbReference type="Proteomes" id="UP000520011">
    <property type="component" value="Unassembled WGS sequence"/>
</dbReference>
<gene>
    <name evidence="1" type="ORF">HNQ34_001794</name>
</gene>
<evidence type="ECO:0000313" key="2">
    <source>
        <dbReference type="Proteomes" id="UP000520011"/>
    </source>
</evidence>
<sequence length="140" mass="16526">MIKRYALSVSKPFESDIITDHDEEWLIVSELPTHIHDYEALIEIEQPILTPLFTDYGFESLNERFYLYESLVTAFSIADGDPIEIDMFLLQLEEYMIAQEKTDTTIYYIAKQYEELLTKVAATYDVTIRIFDLDKYEKND</sequence>
<reference evidence="1 2" key="1">
    <citation type="submission" date="2020-08" db="EMBL/GenBank/DDBJ databases">
        <title>Genomic Encyclopedia of Type Strains, Phase IV (KMG-IV): sequencing the most valuable type-strain genomes for metagenomic binning, comparative biology and taxonomic classification.</title>
        <authorList>
            <person name="Goeker M."/>
        </authorList>
    </citation>
    <scope>NUCLEOTIDE SEQUENCE [LARGE SCALE GENOMIC DNA]</scope>
    <source>
        <strain evidence="1 2">DSM 16325</strain>
    </source>
</reference>
<protein>
    <submittedName>
        <fullName evidence="1">Uncharacterized protein</fullName>
    </submittedName>
</protein>
<dbReference type="RefSeq" id="WP_183253656.1">
    <property type="nucleotide sequence ID" value="NZ_JACHEP010000008.1"/>
</dbReference>
<keyword evidence="2" id="KW-1185">Reference proteome</keyword>
<evidence type="ECO:0000313" key="1">
    <source>
        <dbReference type="EMBL" id="MBB5324696.1"/>
    </source>
</evidence>
<comment type="caution">
    <text evidence="1">The sequence shown here is derived from an EMBL/GenBank/DDBJ whole genome shotgun (WGS) entry which is preliminary data.</text>
</comment>
<organism evidence="1 2">
    <name type="scientific">Anoxybacteroides tepidamans</name>
    <dbReference type="NCBI Taxonomy" id="265948"/>
    <lineage>
        <taxon>Bacteria</taxon>
        <taxon>Bacillati</taxon>
        <taxon>Bacillota</taxon>
        <taxon>Bacilli</taxon>
        <taxon>Bacillales</taxon>
        <taxon>Anoxybacillaceae</taxon>
        <taxon>Anoxybacteroides</taxon>
    </lineage>
</organism>
<dbReference type="AlphaFoldDB" id="A0A7W8IQ58"/>